<evidence type="ECO:0000313" key="3">
    <source>
        <dbReference type="Proteomes" id="UP000503820"/>
    </source>
</evidence>
<dbReference type="Gene3D" id="3.40.50.10610">
    <property type="entry name" value="ABC-type transport auxiliary lipoprotein component"/>
    <property type="match status" value="1"/>
</dbReference>
<keyword evidence="2" id="KW-0449">Lipoprotein</keyword>
<keyword evidence="1" id="KW-0732">Signal</keyword>
<organism evidence="2 3">
    <name type="scientific">Desulfovibrio psychrotolerans</name>
    <dbReference type="NCBI Taxonomy" id="415242"/>
    <lineage>
        <taxon>Bacteria</taxon>
        <taxon>Pseudomonadati</taxon>
        <taxon>Thermodesulfobacteriota</taxon>
        <taxon>Desulfovibrionia</taxon>
        <taxon>Desulfovibrionales</taxon>
        <taxon>Desulfovibrionaceae</taxon>
        <taxon>Desulfovibrio</taxon>
    </lineage>
</organism>
<evidence type="ECO:0000313" key="2">
    <source>
        <dbReference type="EMBL" id="GFM38269.1"/>
    </source>
</evidence>
<dbReference type="Pfam" id="PF05643">
    <property type="entry name" value="GNA1162-like"/>
    <property type="match status" value="1"/>
</dbReference>
<dbReference type="InterPro" id="IPR008517">
    <property type="entry name" value="GNA1162-like"/>
</dbReference>
<proteinExistence type="predicted"/>
<dbReference type="AlphaFoldDB" id="A0A7J0BX29"/>
<dbReference type="Proteomes" id="UP000503820">
    <property type="component" value="Unassembled WGS sequence"/>
</dbReference>
<feature type="signal peptide" evidence="1">
    <location>
        <begin position="1"/>
        <end position="23"/>
    </location>
</feature>
<dbReference type="EMBL" id="BLVP01000036">
    <property type="protein sequence ID" value="GFM38269.1"/>
    <property type="molecule type" value="Genomic_DNA"/>
</dbReference>
<feature type="chain" id="PRO_5029501506" evidence="1">
    <location>
        <begin position="24"/>
        <end position="218"/>
    </location>
</feature>
<reference evidence="2 3" key="1">
    <citation type="submission" date="2020-05" db="EMBL/GenBank/DDBJ databases">
        <title>Draft genome sequence of Desulfovibrio psychrotolerans JS1T.</title>
        <authorList>
            <person name="Ueno A."/>
            <person name="Tamazawa S."/>
            <person name="Tamamura S."/>
            <person name="Murakami T."/>
            <person name="Kiyama T."/>
            <person name="Inomata H."/>
            <person name="Amano Y."/>
            <person name="Miyakawa K."/>
            <person name="Tamaki H."/>
            <person name="Naganuma T."/>
            <person name="Kaneko K."/>
        </authorList>
    </citation>
    <scope>NUCLEOTIDE SEQUENCE [LARGE SCALE GENOMIC DNA]</scope>
    <source>
        <strain evidence="2 3">JS1</strain>
    </source>
</reference>
<dbReference type="RefSeq" id="WP_243451410.1">
    <property type="nucleotide sequence ID" value="NZ_BLVP01000036.1"/>
</dbReference>
<protein>
    <submittedName>
        <fullName evidence="2">Lipoprotein</fullName>
    </submittedName>
</protein>
<evidence type="ECO:0000256" key="1">
    <source>
        <dbReference type="SAM" id="SignalP"/>
    </source>
</evidence>
<keyword evidence="3" id="KW-1185">Reference proteome</keyword>
<dbReference type="PROSITE" id="PS51257">
    <property type="entry name" value="PROKAR_LIPOPROTEIN"/>
    <property type="match status" value="1"/>
</dbReference>
<accession>A0A7J0BX29</accession>
<gene>
    <name evidence="2" type="ORF">DSM19430T_29530</name>
</gene>
<name>A0A7J0BX29_9BACT</name>
<comment type="caution">
    <text evidence="2">The sequence shown here is derived from an EMBL/GenBank/DDBJ whole genome shotgun (WGS) entry which is preliminary data.</text>
</comment>
<sequence>MMKKTLVLMLVGLALFASGCATTMTKQERYPGMYAEQPKSILVLPPMNMTTAADAKAYYSTTIAEPLSFKGYYIFPVPVVSEIMQHEGLYDTELLYDAPASMFKEKFGADCVLFTRITEWDLVYFVIGGSLTVAFDSELRSTETNEVLWKNHARVAVDLSGGSGNIFVAVVATAINALAADYVPHARKANYISYAPMPVGPHNPRHLQDGEEKITILK</sequence>